<reference evidence="2 3" key="1">
    <citation type="submission" date="2024-09" db="EMBL/GenBank/DDBJ databases">
        <title>Rethinking Asexuality: The Enigmatic Case of Functional Sexual Genes in Lepraria (Stereocaulaceae).</title>
        <authorList>
            <person name="Doellman M."/>
            <person name="Sun Y."/>
            <person name="Barcenas-Pena A."/>
            <person name="Lumbsch H.T."/>
            <person name="Grewe F."/>
        </authorList>
    </citation>
    <scope>NUCLEOTIDE SEQUENCE [LARGE SCALE GENOMIC DNA]</scope>
    <source>
        <strain evidence="2 3">Grewe 0041</strain>
    </source>
</reference>
<name>A0ABR4AZP7_9LECA</name>
<sequence length="160" mass="17831">MNTDNLYSMSTWASTANWLIQVTLLKTSNPIVSRTLSVPASVTFFDLHHAIEAAFGWDDDNTTAHSIVGRNPFRAEEYGQITALFSMQLGGEADGIPGVDCDDLEYANVHRILDDFRFGEHRLIYDYRICGINGYPNVIQRLGRMPDDSGNVITCVARQG</sequence>
<dbReference type="EMBL" id="JBHFEH010000038">
    <property type="protein sequence ID" value="KAL2051119.1"/>
    <property type="molecule type" value="Genomic_DNA"/>
</dbReference>
<proteinExistence type="predicted"/>
<dbReference type="InterPro" id="IPR024047">
    <property type="entry name" value="MM3350-like_sf"/>
</dbReference>
<evidence type="ECO:0000259" key="1">
    <source>
        <dbReference type="Pfam" id="PF07929"/>
    </source>
</evidence>
<dbReference type="Proteomes" id="UP001590951">
    <property type="component" value="Unassembled WGS sequence"/>
</dbReference>
<protein>
    <recommendedName>
        <fullName evidence="1">Plasmid pRiA4b Orf3-like domain-containing protein</fullName>
    </recommendedName>
</protein>
<comment type="caution">
    <text evidence="2">The sequence shown here is derived from an EMBL/GenBank/DDBJ whole genome shotgun (WGS) entry which is preliminary data.</text>
</comment>
<dbReference type="Pfam" id="PF07929">
    <property type="entry name" value="PRiA4_ORF3"/>
    <property type="match status" value="1"/>
</dbReference>
<dbReference type="Gene3D" id="3.10.290.30">
    <property type="entry name" value="MM3350-like"/>
    <property type="match status" value="1"/>
</dbReference>
<gene>
    <name evidence="2" type="ORF">ABVK25_008548</name>
</gene>
<organism evidence="2 3">
    <name type="scientific">Lepraria finkii</name>
    <dbReference type="NCBI Taxonomy" id="1340010"/>
    <lineage>
        <taxon>Eukaryota</taxon>
        <taxon>Fungi</taxon>
        <taxon>Dikarya</taxon>
        <taxon>Ascomycota</taxon>
        <taxon>Pezizomycotina</taxon>
        <taxon>Lecanoromycetes</taxon>
        <taxon>OSLEUM clade</taxon>
        <taxon>Lecanoromycetidae</taxon>
        <taxon>Lecanorales</taxon>
        <taxon>Lecanorineae</taxon>
        <taxon>Stereocaulaceae</taxon>
        <taxon>Lepraria</taxon>
    </lineage>
</organism>
<dbReference type="SUPFAM" id="SSF159941">
    <property type="entry name" value="MM3350-like"/>
    <property type="match status" value="1"/>
</dbReference>
<keyword evidence="3" id="KW-1185">Reference proteome</keyword>
<dbReference type="InterPro" id="IPR012912">
    <property type="entry name" value="Plasmid_pRiA4b_Orf3-like"/>
</dbReference>
<evidence type="ECO:0000313" key="3">
    <source>
        <dbReference type="Proteomes" id="UP001590951"/>
    </source>
</evidence>
<feature type="domain" description="Plasmid pRiA4b Orf3-like" evidence="1">
    <location>
        <begin position="20"/>
        <end position="67"/>
    </location>
</feature>
<accession>A0ABR4AZP7</accession>
<evidence type="ECO:0000313" key="2">
    <source>
        <dbReference type="EMBL" id="KAL2051119.1"/>
    </source>
</evidence>